<sequence length="165" mass="18681">MLLVRLALLVKTEQPLILVLMATGISTTKIAVSMLKAQLGQQERLEQLVKMVLLQKLVIMATGGLVILIPDTALKEQPEQLVLKVIQVQQERLGFKVVQEMMVRPELQEILVLRVRPDLKDLKVSEDLLDLPVLKVIRVRLVLRETLAQPIHLVMDNGQEMLQES</sequence>
<dbReference type="Proteomes" id="UP000000240">
    <property type="component" value="Chromosome"/>
</dbReference>
<gene>
    <name evidence="1" type="ordered locus">LACR_1260</name>
</gene>
<dbReference type="HOGENOM" id="CLU_1608760_0_0_9"/>
<evidence type="ECO:0000313" key="2">
    <source>
        <dbReference type="Proteomes" id="UP000000240"/>
    </source>
</evidence>
<accession>Q02Z34</accession>
<dbReference type="EMBL" id="CP000425">
    <property type="protein sequence ID" value="ABJ72788.1"/>
    <property type="molecule type" value="Genomic_DNA"/>
</dbReference>
<proteinExistence type="predicted"/>
<dbReference type="AlphaFoldDB" id="Q02Z34"/>
<name>Q02Z34_LACLS</name>
<dbReference type="KEGG" id="llc:LACR_1260"/>
<evidence type="ECO:0000313" key="1">
    <source>
        <dbReference type="EMBL" id="ABJ72788.1"/>
    </source>
</evidence>
<reference evidence="1 2" key="1">
    <citation type="journal article" date="2006" name="Proc. Natl. Acad. Sci. U.S.A.">
        <title>Comparative genomics of the lactic acid bacteria.</title>
        <authorList>
            <person name="Makarova K."/>
            <person name="Slesarev A."/>
            <person name="Wolf Y."/>
            <person name="Sorokin A."/>
            <person name="Mirkin B."/>
            <person name="Koonin E."/>
            <person name="Pavlov A."/>
            <person name="Pavlova N."/>
            <person name="Karamychev V."/>
            <person name="Polouchine N."/>
            <person name="Shakhova V."/>
            <person name="Grigoriev I."/>
            <person name="Lou Y."/>
            <person name="Rohksar D."/>
            <person name="Lucas S."/>
            <person name="Huang K."/>
            <person name="Goodstein D.M."/>
            <person name="Hawkins T."/>
            <person name="Plengvidhya V."/>
            <person name="Welker D."/>
            <person name="Hughes J."/>
            <person name="Goh Y."/>
            <person name="Benson A."/>
            <person name="Baldwin K."/>
            <person name="Lee J.H."/>
            <person name="Diaz-Muniz I."/>
            <person name="Dosti B."/>
            <person name="Smeianov V."/>
            <person name="Wechter W."/>
            <person name="Barabote R."/>
            <person name="Lorca G."/>
            <person name="Altermann E."/>
            <person name="Barrangou R."/>
            <person name="Ganesan B."/>
            <person name="Xie Y."/>
            <person name="Rawsthorne H."/>
            <person name="Tamir D."/>
            <person name="Parker C."/>
            <person name="Breidt F."/>
            <person name="Broadbent J."/>
            <person name="Hutkins R."/>
            <person name="O'Sullivan D."/>
            <person name="Steele J."/>
            <person name="Unlu G."/>
            <person name="Saier M."/>
            <person name="Klaenhammer T."/>
            <person name="Richardson P."/>
            <person name="Kozyavkin S."/>
            <person name="Weimer B."/>
            <person name="Mills D."/>
        </authorList>
    </citation>
    <scope>NUCLEOTIDE SEQUENCE [LARGE SCALE GENOMIC DNA]</scope>
    <source>
        <strain evidence="1 2">SK11</strain>
    </source>
</reference>
<protein>
    <submittedName>
        <fullName evidence="1">Uncharacterized protein</fullName>
    </submittedName>
</protein>
<organism evidence="1 2">
    <name type="scientific">Lactococcus lactis subsp. cremoris (strain SK11)</name>
    <dbReference type="NCBI Taxonomy" id="272622"/>
    <lineage>
        <taxon>Bacteria</taxon>
        <taxon>Bacillati</taxon>
        <taxon>Bacillota</taxon>
        <taxon>Bacilli</taxon>
        <taxon>Lactobacillales</taxon>
        <taxon>Streptococcaceae</taxon>
        <taxon>Lactococcus</taxon>
        <taxon>Lactococcus cremoris subsp. cremoris</taxon>
    </lineage>
</organism>